<dbReference type="GO" id="GO:0016740">
    <property type="term" value="F:transferase activity"/>
    <property type="evidence" value="ECO:0007669"/>
    <property type="project" value="UniProtKB-KW"/>
</dbReference>
<dbReference type="SUPFAM" id="SSF75304">
    <property type="entry name" value="Amidase signature (AS) enzymes"/>
    <property type="match status" value="1"/>
</dbReference>
<dbReference type="PROSITE" id="PS00571">
    <property type="entry name" value="AMIDASES"/>
    <property type="match status" value="1"/>
</dbReference>
<dbReference type="PATRIC" id="fig|132476.4.peg.5817"/>
<dbReference type="Pfam" id="PF01425">
    <property type="entry name" value="Amidase"/>
    <property type="match status" value="1"/>
</dbReference>
<evidence type="ECO:0000259" key="2">
    <source>
        <dbReference type="Pfam" id="PF01425"/>
    </source>
</evidence>
<dbReference type="InterPro" id="IPR020556">
    <property type="entry name" value="Amidase_CS"/>
</dbReference>
<organism evidence="3 4">
    <name type="scientific">Pseudomonas kilonensis</name>
    <dbReference type="NCBI Taxonomy" id="132476"/>
    <lineage>
        <taxon>Bacteria</taxon>
        <taxon>Pseudomonadati</taxon>
        <taxon>Pseudomonadota</taxon>
        <taxon>Gammaproteobacteria</taxon>
        <taxon>Pseudomonadales</taxon>
        <taxon>Pseudomonadaceae</taxon>
        <taxon>Pseudomonas</taxon>
    </lineage>
</organism>
<dbReference type="InterPro" id="IPR000120">
    <property type="entry name" value="Amidase"/>
</dbReference>
<evidence type="ECO:0000313" key="3">
    <source>
        <dbReference type="EMBL" id="KKA08371.1"/>
    </source>
</evidence>
<dbReference type="InterPro" id="IPR036928">
    <property type="entry name" value="AS_sf"/>
</dbReference>
<accession>A0A0F4XRC3</accession>
<protein>
    <submittedName>
        <fullName evidence="3">Glutamyl-tRNA amidotransferase</fullName>
    </submittedName>
</protein>
<keyword evidence="3" id="KW-0808">Transferase</keyword>
<dbReference type="PANTHER" id="PTHR11895">
    <property type="entry name" value="TRANSAMIDASE"/>
    <property type="match status" value="1"/>
</dbReference>
<gene>
    <name evidence="3" type="ORF">VP02_08955</name>
</gene>
<dbReference type="Proteomes" id="UP000033662">
    <property type="component" value="Unassembled WGS sequence"/>
</dbReference>
<feature type="domain" description="Amidase" evidence="2">
    <location>
        <begin position="29"/>
        <end position="447"/>
    </location>
</feature>
<evidence type="ECO:0000313" key="4">
    <source>
        <dbReference type="Proteomes" id="UP000033662"/>
    </source>
</evidence>
<dbReference type="EMBL" id="JZXC01000006">
    <property type="protein sequence ID" value="KKA08371.1"/>
    <property type="molecule type" value="Genomic_DNA"/>
</dbReference>
<dbReference type="Gene3D" id="3.90.1300.10">
    <property type="entry name" value="Amidase signature (AS) domain"/>
    <property type="match status" value="1"/>
</dbReference>
<proteinExistence type="inferred from homology"/>
<evidence type="ECO:0000256" key="1">
    <source>
        <dbReference type="ARBA" id="ARBA00009199"/>
    </source>
</evidence>
<dbReference type="PANTHER" id="PTHR11895:SF7">
    <property type="entry name" value="GLUTAMYL-TRNA(GLN) AMIDOTRANSFERASE SUBUNIT A, MITOCHONDRIAL"/>
    <property type="match status" value="1"/>
</dbReference>
<dbReference type="AlphaFoldDB" id="A0A0F4XRC3"/>
<comment type="similarity">
    <text evidence="1">Belongs to the amidase family.</text>
</comment>
<comment type="caution">
    <text evidence="3">The sequence shown here is derived from an EMBL/GenBank/DDBJ whole genome shotgun (WGS) entry which is preliminary data.</text>
</comment>
<dbReference type="OrthoDB" id="8872210at2"/>
<sequence>MNIKDRTASHSIGQLRQALESGALTSESLVCAQLERIERFNGQLNAYVEAYPQRALGAAIAADRQRAAGVNLGPLHGIPVAIKDLFEIDGKAITGGSLAQEPRISRLTATAVQRLERAGAIIMGKTHTVEFAFGGWGTNAVMGTPWNPWDADVHRAPGGSSSGSAVAVAGGLASAALGTDTGGSVRIPAGMCGLVGLKTTRGLISRHGLIELCPSLDSVGPITHTVEDAAWMLDALLGPDPLDPVSAKSPVFSAAAGLNLPVAGLRIWVLPQAERVHIAPGVLAAYDQGLEQLAALGMHLVEQPLPTSLEQCMRVAGGLMSAEGYASLGSLFERDDLRFDPHVQRRVLSGRAIDAAAYIHLHNQRRVARQAMDEAMSNVDACAFPTNAIGSVPLNQVDEYGTPLALLGRFANLLNLCSVALPAGFDEQRMPVSMQIVGRAFAEPLVLRIAHAYQQVSDWHQRRPVGWDLSDRVVA</sequence>
<dbReference type="InterPro" id="IPR023631">
    <property type="entry name" value="Amidase_dom"/>
</dbReference>
<name>A0A0F4XRC3_9PSED</name>
<reference evidence="3 4" key="1">
    <citation type="submission" date="2015-03" db="EMBL/GenBank/DDBJ databases">
        <title>Pseudomonas fluorescens 1855-344 Genome sequencing and assembly.</title>
        <authorList>
            <person name="Eng W.W.H."/>
            <person name="Gan H.M."/>
            <person name="Savka M.A."/>
        </authorList>
    </citation>
    <scope>NUCLEOTIDE SEQUENCE [LARGE SCALE GENOMIC DNA]</scope>
    <source>
        <strain evidence="3 4">1855-344</strain>
    </source>
</reference>